<gene>
    <name evidence="1" type="ORF">BpHYR1_018176</name>
</gene>
<dbReference type="EMBL" id="REGN01001368">
    <property type="protein sequence ID" value="RNA35168.1"/>
    <property type="molecule type" value="Genomic_DNA"/>
</dbReference>
<accession>A0A3M7SHZ5</accession>
<evidence type="ECO:0000313" key="2">
    <source>
        <dbReference type="Proteomes" id="UP000276133"/>
    </source>
</evidence>
<keyword evidence="2" id="KW-1185">Reference proteome</keyword>
<dbReference type="Proteomes" id="UP000276133">
    <property type="component" value="Unassembled WGS sequence"/>
</dbReference>
<reference evidence="1 2" key="1">
    <citation type="journal article" date="2018" name="Sci. Rep.">
        <title>Genomic signatures of local adaptation to the degree of environmental predictability in rotifers.</title>
        <authorList>
            <person name="Franch-Gras L."/>
            <person name="Hahn C."/>
            <person name="Garcia-Roger E.M."/>
            <person name="Carmona M.J."/>
            <person name="Serra M."/>
            <person name="Gomez A."/>
        </authorList>
    </citation>
    <scope>NUCLEOTIDE SEQUENCE [LARGE SCALE GENOMIC DNA]</scope>
    <source>
        <strain evidence="1">HYR1</strain>
    </source>
</reference>
<organism evidence="1 2">
    <name type="scientific">Brachionus plicatilis</name>
    <name type="common">Marine rotifer</name>
    <name type="synonym">Brachionus muelleri</name>
    <dbReference type="NCBI Taxonomy" id="10195"/>
    <lineage>
        <taxon>Eukaryota</taxon>
        <taxon>Metazoa</taxon>
        <taxon>Spiralia</taxon>
        <taxon>Gnathifera</taxon>
        <taxon>Rotifera</taxon>
        <taxon>Eurotatoria</taxon>
        <taxon>Monogononta</taxon>
        <taxon>Pseudotrocha</taxon>
        <taxon>Ploima</taxon>
        <taxon>Brachionidae</taxon>
        <taxon>Brachionus</taxon>
    </lineage>
</organism>
<sequence length="72" mass="9292">MLRPLSWYTEKFDWYHKIIKENSLYYDFLYYDIVPNRLVIQNRRRLKGIKLIQILDFEFWKQHSINNQRRYY</sequence>
<dbReference type="AlphaFoldDB" id="A0A3M7SHZ5"/>
<comment type="caution">
    <text evidence="1">The sequence shown here is derived from an EMBL/GenBank/DDBJ whole genome shotgun (WGS) entry which is preliminary data.</text>
</comment>
<protein>
    <submittedName>
        <fullName evidence="1">Uncharacterized protein</fullName>
    </submittedName>
</protein>
<proteinExistence type="predicted"/>
<evidence type="ECO:0000313" key="1">
    <source>
        <dbReference type="EMBL" id="RNA35168.1"/>
    </source>
</evidence>
<name>A0A3M7SHZ5_BRAPC</name>